<organism evidence="2 3">
    <name type="scientific">Tritonibacter scottomollicae</name>
    <name type="common">Epibacterium scottomollicae</name>
    <dbReference type="NCBI Taxonomy" id="483013"/>
    <lineage>
        <taxon>Bacteria</taxon>
        <taxon>Pseudomonadati</taxon>
        <taxon>Pseudomonadota</taxon>
        <taxon>Alphaproteobacteria</taxon>
        <taxon>Rhodobacterales</taxon>
        <taxon>Paracoccaceae</taxon>
        <taxon>Tritonibacter</taxon>
    </lineage>
</organism>
<evidence type="ECO:0000313" key="2">
    <source>
        <dbReference type="EMBL" id="WOI33054.1"/>
    </source>
</evidence>
<reference evidence="2 3" key="1">
    <citation type="submission" date="2023-10" db="EMBL/GenBank/DDBJ databases">
        <title>Eight complete genome sequences of bacteria isolated from laboratory stock of Giant Kelp gametophytes.</title>
        <authorList>
            <person name="Tolentino B."/>
            <person name="Nuzhdin S."/>
        </authorList>
    </citation>
    <scope>NUCLEOTIDE SEQUENCE [LARGE SCALE GENOMIC DNA]</scope>
    <source>
        <strain evidence="2 3">LC.270.F.C4</strain>
    </source>
</reference>
<proteinExistence type="predicted"/>
<accession>A0ABZ0HGE5</accession>
<dbReference type="Proteomes" id="UP001302666">
    <property type="component" value="Chromosome"/>
</dbReference>
<feature type="region of interest" description="Disordered" evidence="1">
    <location>
        <begin position="1"/>
        <end position="20"/>
    </location>
</feature>
<dbReference type="EMBL" id="CP136704">
    <property type="protein sequence ID" value="WOI33054.1"/>
    <property type="molecule type" value="Genomic_DNA"/>
</dbReference>
<protein>
    <submittedName>
        <fullName evidence="2">Uncharacterized protein</fullName>
    </submittedName>
</protein>
<name>A0ABZ0HGE5_TRISK</name>
<dbReference type="RefSeq" id="WP_317385277.1">
    <property type="nucleotide sequence ID" value="NZ_CP136704.1"/>
</dbReference>
<evidence type="ECO:0000313" key="3">
    <source>
        <dbReference type="Proteomes" id="UP001302666"/>
    </source>
</evidence>
<keyword evidence="3" id="KW-1185">Reference proteome</keyword>
<gene>
    <name evidence="2" type="ORF">R1T40_19280</name>
</gene>
<sequence>MTTPDKQSKGLREQLESERGTLSERVAVLQNKAKALGLTETLSESELKAFMDDQWGEYDHCDHG</sequence>
<evidence type="ECO:0000256" key="1">
    <source>
        <dbReference type="SAM" id="MobiDB-lite"/>
    </source>
</evidence>